<keyword evidence="2" id="KW-0805">Transcription regulation</keyword>
<dbReference type="SMART" id="SM00422">
    <property type="entry name" value="HTH_MERR"/>
    <property type="match status" value="1"/>
</dbReference>
<dbReference type="InterPro" id="IPR009061">
    <property type="entry name" value="DNA-bd_dom_put_sf"/>
</dbReference>
<sequence>MENRMKIGDFVKLTGSTLKTVRYYYKIGLLPKPERTTAGHRLYGPAELNRMRLIKHLKSLGLDLKRIKEILGNVNNNATLQKVLQLLRSELTLDKKNIEERIAKIDKMLNQGVEQIDKYAQTCPEIYNQHQKLYGILDDFQWSEHYQDSFRILAEFWKKHPEQYEIALDYGARCARLASLSEDDPEIEQLARETAKFIKSIGLLDEFDQQFELTQPLYNLRNEMIVDSLRPARKKFDQLIQQYLYPESDKQPGGKTRTKIK</sequence>
<evidence type="ECO:0000256" key="3">
    <source>
        <dbReference type="ARBA" id="ARBA00023125"/>
    </source>
</evidence>
<keyword evidence="4" id="KW-0804">Transcription</keyword>
<accession>A0A9X4JVQ1</accession>
<dbReference type="Proteomes" id="UP001154312">
    <property type="component" value="Unassembled WGS sequence"/>
</dbReference>
<evidence type="ECO:0000256" key="2">
    <source>
        <dbReference type="ARBA" id="ARBA00023015"/>
    </source>
</evidence>
<evidence type="ECO:0000259" key="5">
    <source>
        <dbReference type="PROSITE" id="PS50937"/>
    </source>
</evidence>
<feature type="domain" description="HTH merR-type" evidence="5">
    <location>
        <begin position="4"/>
        <end position="73"/>
    </location>
</feature>
<dbReference type="GO" id="GO:0003677">
    <property type="term" value="F:DNA binding"/>
    <property type="evidence" value="ECO:0007669"/>
    <property type="project" value="UniProtKB-KW"/>
</dbReference>
<dbReference type="PROSITE" id="PS50937">
    <property type="entry name" value="HTH_MERR_2"/>
    <property type="match status" value="1"/>
</dbReference>
<dbReference type="InterPro" id="IPR000551">
    <property type="entry name" value="MerR-type_HTH_dom"/>
</dbReference>
<dbReference type="AlphaFoldDB" id="A0A9X4JVQ1"/>
<evidence type="ECO:0000256" key="1">
    <source>
        <dbReference type="ARBA" id="ARBA00022491"/>
    </source>
</evidence>
<dbReference type="PRINTS" id="PR00040">
    <property type="entry name" value="HTHMERR"/>
</dbReference>
<dbReference type="RefSeq" id="WP_277444131.1">
    <property type="nucleotide sequence ID" value="NZ_JAKOAV010000018.1"/>
</dbReference>
<evidence type="ECO:0000313" key="7">
    <source>
        <dbReference type="Proteomes" id="UP001154312"/>
    </source>
</evidence>
<organism evidence="6 7">
    <name type="scientific">Pelotomaculum isophthalicicum JI</name>
    <dbReference type="NCBI Taxonomy" id="947010"/>
    <lineage>
        <taxon>Bacteria</taxon>
        <taxon>Bacillati</taxon>
        <taxon>Bacillota</taxon>
        <taxon>Clostridia</taxon>
        <taxon>Eubacteriales</taxon>
        <taxon>Desulfotomaculaceae</taxon>
        <taxon>Pelotomaculum</taxon>
    </lineage>
</organism>
<dbReference type="InterPro" id="IPR047057">
    <property type="entry name" value="MerR_fam"/>
</dbReference>
<dbReference type="SUPFAM" id="SSF46955">
    <property type="entry name" value="Putative DNA-binding domain"/>
    <property type="match status" value="1"/>
</dbReference>
<keyword evidence="1" id="KW-0678">Repressor</keyword>
<dbReference type="CDD" id="cd00592">
    <property type="entry name" value="HTH_MerR-like"/>
    <property type="match status" value="1"/>
</dbReference>
<keyword evidence="7" id="KW-1185">Reference proteome</keyword>
<dbReference type="Gene3D" id="1.10.1660.10">
    <property type="match status" value="1"/>
</dbReference>
<dbReference type="GO" id="GO:0003700">
    <property type="term" value="F:DNA-binding transcription factor activity"/>
    <property type="evidence" value="ECO:0007669"/>
    <property type="project" value="InterPro"/>
</dbReference>
<keyword evidence="3" id="KW-0238">DNA-binding</keyword>
<dbReference type="Pfam" id="PF13411">
    <property type="entry name" value="MerR_1"/>
    <property type="match status" value="1"/>
</dbReference>
<dbReference type="PANTHER" id="PTHR30204">
    <property type="entry name" value="REDOX-CYCLING DRUG-SENSING TRANSCRIPTIONAL ACTIVATOR SOXR"/>
    <property type="match status" value="1"/>
</dbReference>
<evidence type="ECO:0000313" key="6">
    <source>
        <dbReference type="EMBL" id="MDF9408756.1"/>
    </source>
</evidence>
<evidence type="ECO:0000256" key="4">
    <source>
        <dbReference type="ARBA" id="ARBA00023163"/>
    </source>
</evidence>
<name>A0A9X4JVQ1_9FIRM</name>
<comment type="caution">
    <text evidence="6">The sequence shown here is derived from an EMBL/GenBank/DDBJ whole genome shotgun (WGS) entry which is preliminary data.</text>
</comment>
<gene>
    <name evidence="6" type="ORF">L7E55_10380</name>
</gene>
<protein>
    <submittedName>
        <fullName evidence="6">MerR family transcriptional regulator</fullName>
    </submittedName>
</protein>
<reference evidence="6" key="1">
    <citation type="submission" date="2022-02" db="EMBL/GenBank/DDBJ databases">
        <authorList>
            <person name="Leng L."/>
        </authorList>
    </citation>
    <scope>NUCLEOTIDE SEQUENCE</scope>
    <source>
        <strain evidence="6">JI</strain>
    </source>
</reference>
<proteinExistence type="predicted"/>
<dbReference type="EMBL" id="JAKOAV010000018">
    <property type="protein sequence ID" value="MDF9408756.1"/>
    <property type="molecule type" value="Genomic_DNA"/>
</dbReference>
<dbReference type="PANTHER" id="PTHR30204:SF69">
    <property type="entry name" value="MERR-FAMILY TRANSCRIPTIONAL REGULATOR"/>
    <property type="match status" value="1"/>
</dbReference>